<dbReference type="EC" id="2.7.1.-" evidence="2"/>
<dbReference type="Proteomes" id="UP001519308">
    <property type="component" value="Unassembled WGS sequence"/>
</dbReference>
<dbReference type="Gene3D" id="3.30.200.20">
    <property type="entry name" value="Phosphorylase Kinase, domain 1"/>
    <property type="match status" value="1"/>
</dbReference>
<organism evidence="2 3">
    <name type="scientific">Clostridium punense</name>
    <dbReference type="NCBI Taxonomy" id="1054297"/>
    <lineage>
        <taxon>Bacteria</taxon>
        <taxon>Bacillati</taxon>
        <taxon>Bacillota</taxon>
        <taxon>Clostridia</taxon>
        <taxon>Eubacteriales</taxon>
        <taxon>Clostridiaceae</taxon>
        <taxon>Clostridium</taxon>
    </lineage>
</organism>
<proteinExistence type="predicted"/>
<dbReference type="PANTHER" id="PTHR21310:SF42">
    <property type="entry name" value="BIFUNCTIONAL AAC_APH"/>
    <property type="match status" value="1"/>
</dbReference>
<reference evidence="2 3" key="1">
    <citation type="submission" date="2021-03" db="EMBL/GenBank/DDBJ databases">
        <title>Genomic Encyclopedia of Type Strains, Phase IV (KMG-IV): sequencing the most valuable type-strain genomes for metagenomic binning, comparative biology and taxonomic classification.</title>
        <authorList>
            <person name="Goeker M."/>
        </authorList>
    </citation>
    <scope>NUCLEOTIDE SEQUENCE [LARGE SCALE GENOMIC DNA]</scope>
    <source>
        <strain evidence="2 3">DSM 28650</strain>
    </source>
</reference>
<dbReference type="Gene3D" id="3.90.1200.10">
    <property type="match status" value="1"/>
</dbReference>
<name>A0ABS4K8U6_9CLOT</name>
<protein>
    <submittedName>
        <fullName evidence="2">Aminoglycoside 2''-phosphotransferase</fullName>
        <ecNumber evidence="2">2.7.1.-</ecNumber>
    </submittedName>
</protein>
<keyword evidence="3" id="KW-1185">Reference proteome</keyword>
<dbReference type="RefSeq" id="WP_021282599.1">
    <property type="nucleotide sequence ID" value="NZ_JAGGLL010000054.1"/>
</dbReference>
<dbReference type="EMBL" id="JAGGLL010000054">
    <property type="protein sequence ID" value="MBP2024209.1"/>
    <property type="molecule type" value="Genomic_DNA"/>
</dbReference>
<evidence type="ECO:0000313" key="2">
    <source>
        <dbReference type="EMBL" id="MBP2024209.1"/>
    </source>
</evidence>
<dbReference type="GO" id="GO:0016740">
    <property type="term" value="F:transferase activity"/>
    <property type="evidence" value="ECO:0007669"/>
    <property type="project" value="UniProtKB-KW"/>
</dbReference>
<dbReference type="SUPFAM" id="SSF56112">
    <property type="entry name" value="Protein kinase-like (PK-like)"/>
    <property type="match status" value="1"/>
</dbReference>
<comment type="caution">
    <text evidence="2">The sequence shown here is derived from an EMBL/GenBank/DDBJ whole genome shotgun (WGS) entry which is preliminary data.</text>
</comment>
<sequence>MICELALPKFLAEANLKVNSLNRIGAGDDSEVYLCNKEYIIKVPKREKVKETQDKEFALYDFLSRCNLPFETPKPILSGENFKVTTYIKGQHLSYDDYQSLSEKEKNLLAMDEANFLKALHSISIDLRNPLFKGRVQDKKQEYLKDKEKLANILREMNLLNDKVKELISSIYSKLFSSDFLFNYSPCLVHNDFSSRNMVFNNSRLVGVIDFGDFLVGDPDNDFLCLLDSSTDDFGKEFGRKVLKFYGHPQPLLAEKKAEINDSYWPIQQIILGDERDDSEMLKMGIKELLAIK</sequence>
<dbReference type="InterPro" id="IPR051678">
    <property type="entry name" value="AGP_Transferase"/>
</dbReference>
<evidence type="ECO:0000313" key="3">
    <source>
        <dbReference type="Proteomes" id="UP001519308"/>
    </source>
</evidence>
<accession>A0ABS4K8U6</accession>
<dbReference type="PANTHER" id="PTHR21310">
    <property type="entry name" value="AMINOGLYCOSIDE PHOSPHOTRANSFERASE-RELATED-RELATED"/>
    <property type="match status" value="1"/>
</dbReference>
<gene>
    <name evidence="2" type="ORF">J2Z44_004064</name>
</gene>
<keyword evidence="2" id="KW-0808">Transferase</keyword>
<dbReference type="InterPro" id="IPR002575">
    <property type="entry name" value="Aminoglycoside_PTrfase"/>
</dbReference>
<feature type="domain" description="Aminoglycoside phosphotransferase" evidence="1">
    <location>
        <begin position="22"/>
        <end position="247"/>
    </location>
</feature>
<dbReference type="InterPro" id="IPR011009">
    <property type="entry name" value="Kinase-like_dom_sf"/>
</dbReference>
<evidence type="ECO:0000259" key="1">
    <source>
        <dbReference type="Pfam" id="PF01636"/>
    </source>
</evidence>
<dbReference type="Pfam" id="PF01636">
    <property type="entry name" value="APH"/>
    <property type="match status" value="1"/>
</dbReference>